<dbReference type="Pfam" id="PF04234">
    <property type="entry name" value="CopC"/>
    <property type="match status" value="1"/>
</dbReference>
<dbReference type="SUPFAM" id="SSF81296">
    <property type="entry name" value="E set domains"/>
    <property type="match status" value="1"/>
</dbReference>
<comment type="caution">
    <text evidence="8">The sequence shown here is derived from an EMBL/GenBank/DDBJ whole genome shotgun (WGS) entry which is preliminary data.</text>
</comment>
<dbReference type="Gene3D" id="2.60.40.1220">
    <property type="match status" value="1"/>
</dbReference>
<dbReference type="InterPro" id="IPR014755">
    <property type="entry name" value="Cu-Rt/internalin_Ig-like"/>
</dbReference>
<evidence type="ECO:0000256" key="2">
    <source>
        <dbReference type="ARBA" id="ARBA00022723"/>
    </source>
</evidence>
<evidence type="ECO:0000313" key="9">
    <source>
        <dbReference type="Proteomes" id="UP000195011"/>
    </source>
</evidence>
<keyword evidence="6" id="KW-1133">Transmembrane helix</keyword>
<reference evidence="8 9" key="1">
    <citation type="submission" date="2016-08" db="EMBL/GenBank/DDBJ databases">
        <title>Genome sequence of Clavibacter michiganensis spp strain CFBP8017.</title>
        <authorList>
            <person name="Thapa S.P."/>
            <person name="Coaker G."/>
            <person name="Jacques M.-A."/>
        </authorList>
    </citation>
    <scope>NUCLEOTIDE SEQUENCE [LARGE SCALE GENOMIC DNA]</scope>
    <source>
        <strain evidence="8">CFBP8017</strain>
    </source>
</reference>
<dbReference type="PANTHER" id="PTHR34820">
    <property type="entry name" value="INNER MEMBRANE PROTEIN YEBZ"/>
    <property type="match status" value="1"/>
</dbReference>
<dbReference type="PANTHER" id="PTHR34820:SF4">
    <property type="entry name" value="INNER MEMBRANE PROTEIN YEBZ"/>
    <property type="match status" value="1"/>
</dbReference>
<dbReference type="InterPro" id="IPR007348">
    <property type="entry name" value="CopC_dom"/>
</dbReference>
<evidence type="ECO:0000259" key="7">
    <source>
        <dbReference type="Pfam" id="PF04234"/>
    </source>
</evidence>
<dbReference type="InterPro" id="IPR032694">
    <property type="entry name" value="CopC/D"/>
</dbReference>
<accession>A0A251YNS5</accession>
<keyword evidence="3" id="KW-0732">Signal</keyword>
<feature type="region of interest" description="Disordered" evidence="5">
    <location>
        <begin position="234"/>
        <end position="261"/>
    </location>
</feature>
<gene>
    <name evidence="8" type="primary">pcoC</name>
    <name evidence="8" type="ORF">BFL36_04650</name>
</gene>
<dbReference type="GO" id="GO:0042597">
    <property type="term" value="C:periplasmic space"/>
    <property type="evidence" value="ECO:0007669"/>
    <property type="project" value="InterPro"/>
</dbReference>
<evidence type="ECO:0000256" key="4">
    <source>
        <dbReference type="ARBA" id="ARBA00023008"/>
    </source>
</evidence>
<protein>
    <submittedName>
        <fullName evidence="8">Copper resistance protein C</fullName>
    </submittedName>
</protein>
<sequence length="261" mass="25693">MASPLHPRTPSALRRAALAAGAAALVVGGALIPAGPASAHDRLVGSTPAADATVTAEPGSIALDFSEDLLALDAQASGFAIQVVNASDGSFHEDGCVTIDGSTATSRIALGTAGTYQVTWRAVSSDSHPIDGTYSFTYAPAGDTVGGPAILQAPACGDAWAGSAPTATPEPEGTMTAQGGGSAAPAPTADAQSGESVPIADAAETTPVWVFLLIGLLILGAAVLAVLGVVRRSSRRFPGEDGPGEDGRSIGGPTDGADDPR</sequence>
<evidence type="ECO:0000256" key="1">
    <source>
        <dbReference type="ARBA" id="ARBA00004196"/>
    </source>
</evidence>
<keyword evidence="6" id="KW-0472">Membrane</keyword>
<dbReference type="AlphaFoldDB" id="A0A251YNS5"/>
<keyword evidence="4" id="KW-0186">Copper</keyword>
<dbReference type="GO" id="GO:0006825">
    <property type="term" value="P:copper ion transport"/>
    <property type="evidence" value="ECO:0007669"/>
    <property type="project" value="InterPro"/>
</dbReference>
<organism evidence="8 9">
    <name type="scientific">Clavibacter michiganensis</name>
    <dbReference type="NCBI Taxonomy" id="28447"/>
    <lineage>
        <taxon>Bacteria</taxon>
        <taxon>Bacillati</taxon>
        <taxon>Actinomycetota</taxon>
        <taxon>Actinomycetes</taxon>
        <taxon>Micrococcales</taxon>
        <taxon>Microbacteriaceae</taxon>
        <taxon>Clavibacter</taxon>
    </lineage>
</organism>
<evidence type="ECO:0000256" key="5">
    <source>
        <dbReference type="SAM" id="MobiDB-lite"/>
    </source>
</evidence>
<keyword evidence="2" id="KW-0479">Metal-binding</keyword>
<dbReference type="InterPro" id="IPR014756">
    <property type="entry name" value="Ig_E-set"/>
</dbReference>
<evidence type="ECO:0000313" key="8">
    <source>
        <dbReference type="EMBL" id="OUE25906.1"/>
    </source>
</evidence>
<dbReference type="GO" id="GO:0030313">
    <property type="term" value="C:cell envelope"/>
    <property type="evidence" value="ECO:0007669"/>
    <property type="project" value="UniProtKB-SubCell"/>
</dbReference>
<keyword evidence="6" id="KW-0812">Transmembrane</keyword>
<dbReference type="GO" id="GO:0005507">
    <property type="term" value="F:copper ion binding"/>
    <property type="evidence" value="ECO:0007669"/>
    <property type="project" value="InterPro"/>
</dbReference>
<comment type="subcellular location">
    <subcellularLocation>
        <location evidence="1">Cell envelope</location>
    </subcellularLocation>
</comment>
<feature type="region of interest" description="Disordered" evidence="5">
    <location>
        <begin position="160"/>
        <end position="196"/>
    </location>
</feature>
<proteinExistence type="predicted"/>
<feature type="domain" description="CopC" evidence="7">
    <location>
        <begin position="40"/>
        <end position="137"/>
    </location>
</feature>
<evidence type="ECO:0000256" key="3">
    <source>
        <dbReference type="ARBA" id="ARBA00022729"/>
    </source>
</evidence>
<dbReference type="EMBL" id="MDJY01000025">
    <property type="protein sequence ID" value="OUE25906.1"/>
    <property type="molecule type" value="Genomic_DNA"/>
</dbReference>
<dbReference type="Proteomes" id="UP000195011">
    <property type="component" value="Unassembled WGS sequence"/>
</dbReference>
<dbReference type="GO" id="GO:0005886">
    <property type="term" value="C:plasma membrane"/>
    <property type="evidence" value="ECO:0007669"/>
    <property type="project" value="TreeGrafter"/>
</dbReference>
<dbReference type="RefSeq" id="WP_086516834.1">
    <property type="nucleotide sequence ID" value="NZ_MDJY01000025.1"/>
</dbReference>
<evidence type="ECO:0000256" key="6">
    <source>
        <dbReference type="SAM" id="Phobius"/>
    </source>
</evidence>
<dbReference type="GO" id="GO:0046688">
    <property type="term" value="P:response to copper ion"/>
    <property type="evidence" value="ECO:0007669"/>
    <property type="project" value="InterPro"/>
</dbReference>
<feature type="transmembrane region" description="Helical" evidence="6">
    <location>
        <begin position="208"/>
        <end position="230"/>
    </location>
</feature>
<name>A0A251YNS5_9MICO</name>